<sequence>MDELRHNINPNDLTELHKASDPEAALKVGETVEYDEDYSAAMPSLDRFKKYLDRFYEYKLIRGKEQPLDFPLYKITAIK</sequence>
<proteinExistence type="predicted"/>
<keyword evidence="3" id="KW-1185">Reference proteome</keyword>
<protein>
    <submittedName>
        <fullName evidence="2">Uncharacterized protein</fullName>
    </submittedName>
</protein>
<organism evidence="2 3">
    <name type="scientific">Pedobacter heparinus (strain ATCC 13125 / DSM 2366 / CIP 104194 / JCM 7457 / NBRC 12017 / NCIMB 9290 / NRRL B-14731 / HIM 762-3)</name>
    <dbReference type="NCBI Taxonomy" id="485917"/>
    <lineage>
        <taxon>Bacteria</taxon>
        <taxon>Pseudomonadati</taxon>
        <taxon>Bacteroidota</taxon>
        <taxon>Sphingobacteriia</taxon>
        <taxon>Sphingobacteriales</taxon>
        <taxon>Sphingobacteriaceae</taxon>
        <taxon>Pedobacter</taxon>
    </lineage>
</organism>
<dbReference type="STRING" id="485917.Phep_4172"/>
<name>C6XX57_PEDHD</name>
<evidence type="ECO:0000256" key="1">
    <source>
        <dbReference type="SAM" id="MobiDB-lite"/>
    </source>
</evidence>
<gene>
    <name evidence="2" type="ordered locus">Phep_4172</name>
</gene>
<dbReference type="Proteomes" id="UP000000852">
    <property type="component" value="Chromosome"/>
</dbReference>
<evidence type="ECO:0000313" key="2">
    <source>
        <dbReference type="EMBL" id="ACU06363.1"/>
    </source>
</evidence>
<dbReference type="EMBL" id="CP001681">
    <property type="protein sequence ID" value="ACU06363.1"/>
    <property type="molecule type" value="Genomic_DNA"/>
</dbReference>
<dbReference type="AlphaFoldDB" id="C6XX57"/>
<accession>C6XX57</accession>
<evidence type="ECO:0000313" key="3">
    <source>
        <dbReference type="Proteomes" id="UP000000852"/>
    </source>
</evidence>
<reference evidence="2 3" key="1">
    <citation type="journal article" date="2009" name="Stand. Genomic Sci.">
        <title>Complete genome sequence of Pedobacter heparinus type strain (HIM 762-3).</title>
        <authorList>
            <person name="Han C."/>
            <person name="Spring S."/>
            <person name="Lapidus A."/>
            <person name="Del Rio T.G."/>
            <person name="Tice H."/>
            <person name="Copeland A."/>
            <person name="Cheng J.F."/>
            <person name="Lucas S."/>
            <person name="Chen F."/>
            <person name="Nolan M."/>
            <person name="Bruce D."/>
            <person name="Goodwin L."/>
            <person name="Pitluck S."/>
            <person name="Ivanova N."/>
            <person name="Mavromatis K."/>
            <person name="Mikhailova N."/>
            <person name="Pati A."/>
            <person name="Chen A."/>
            <person name="Palaniappan K."/>
            <person name="Land M."/>
            <person name="Hauser L."/>
            <person name="Chang Y.J."/>
            <person name="Jeffries C.C."/>
            <person name="Saunders E."/>
            <person name="Chertkov O."/>
            <person name="Brettin T."/>
            <person name="Goker M."/>
            <person name="Rohde M."/>
            <person name="Bristow J."/>
            <person name="Eisen J.A."/>
            <person name="Markowitz V."/>
            <person name="Hugenholtz P."/>
            <person name="Kyrpides N.C."/>
            <person name="Klenk H.P."/>
            <person name="Detter J.C."/>
        </authorList>
    </citation>
    <scope>NUCLEOTIDE SEQUENCE [LARGE SCALE GENOMIC DNA]</scope>
    <source>
        <strain evidence="3">ATCC 13125 / DSM 2366 / CIP 104194 / JCM 7457 / NBRC 12017 / NCIMB 9290 / NRRL B-14731 / HIM 762-3</strain>
    </source>
</reference>
<dbReference type="OrthoDB" id="771733at2"/>
<dbReference type="KEGG" id="phe:Phep_4172"/>
<feature type="region of interest" description="Disordered" evidence="1">
    <location>
        <begin position="1"/>
        <end position="20"/>
    </location>
</feature>
<dbReference type="HOGENOM" id="CLU_2602898_0_0_10"/>
<dbReference type="RefSeq" id="WP_015809971.1">
    <property type="nucleotide sequence ID" value="NC_013061.1"/>
</dbReference>